<evidence type="ECO:0000256" key="5">
    <source>
        <dbReference type="ARBA" id="ARBA00022842"/>
    </source>
</evidence>
<dbReference type="EMBL" id="CP076456">
    <property type="protein sequence ID" value="QWQ36417.1"/>
    <property type="molecule type" value="Genomic_DNA"/>
</dbReference>
<keyword evidence="3 6" id="KW-0808">Transferase</keyword>
<dbReference type="InterPro" id="IPR008949">
    <property type="entry name" value="Isoprenoid_synthase_dom_sf"/>
</dbReference>
<dbReference type="InterPro" id="IPR000092">
    <property type="entry name" value="Polyprenyl_synt"/>
</dbReference>
<dbReference type="AlphaFoldDB" id="A0A975S5X3"/>
<evidence type="ECO:0000256" key="2">
    <source>
        <dbReference type="ARBA" id="ARBA00006706"/>
    </source>
</evidence>
<keyword evidence="8" id="KW-1185">Reference proteome</keyword>
<evidence type="ECO:0000256" key="6">
    <source>
        <dbReference type="RuleBase" id="RU004466"/>
    </source>
</evidence>
<proteinExistence type="inferred from homology"/>
<keyword evidence="5" id="KW-0460">Magnesium</keyword>
<dbReference type="InterPro" id="IPR033749">
    <property type="entry name" value="Polyprenyl_synt_CS"/>
</dbReference>
<keyword evidence="4" id="KW-0479">Metal-binding</keyword>
<dbReference type="Proteomes" id="UP000680588">
    <property type="component" value="Chromosome"/>
</dbReference>
<dbReference type="PANTHER" id="PTHR12001:SF85">
    <property type="entry name" value="SHORT CHAIN ISOPRENYL DIPHOSPHATE SYNTHASE"/>
    <property type="match status" value="1"/>
</dbReference>
<dbReference type="GO" id="GO:0008299">
    <property type="term" value="P:isoprenoid biosynthetic process"/>
    <property type="evidence" value="ECO:0007669"/>
    <property type="project" value="InterPro"/>
</dbReference>
<dbReference type="PANTHER" id="PTHR12001">
    <property type="entry name" value="GERANYLGERANYL PYROPHOSPHATE SYNTHASE"/>
    <property type="match status" value="1"/>
</dbReference>
<dbReference type="PROSITE" id="PS00723">
    <property type="entry name" value="POLYPRENYL_SYNTHASE_1"/>
    <property type="match status" value="1"/>
</dbReference>
<dbReference type="GO" id="GO:0004659">
    <property type="term" value="F:prenyltransferase activity"/>
    <property type="evidence" value="ECO:0007669"/>
    <property type="project" value="InterPro"/>
</dbReference>
<dbReference type="CDD" id="cd00685">
    <property type="entry name" value="Trans_IPPS_HT"/>
    <property type="match status" value="1"/>
</dbReference>
<evidence type="ECO:0000313" key="7">
    <source>
        <dbReference type="EMBL" id="QWQ36417.1"/>
    </source>
</evidence>
<comment type="cofactor">
    <cofactor evidence="1">
        <name>Mg(2+)</name>
        <dbReference type="ChEBI" id="CHEBI:18420"/>
    </cofactor>
</comment>
<dbReference type="SFLD" id="SFLDS00005">
    <property type="entry name" value="Isoprenoid_Synthase_Type_I"/>
    <property type="match status" value="1"/>
</dbReference>
<protein>
    <submittedName>
        <fullName evidence="7">Polyprenyl synthetase family protein</fullName>
    </submittedName>
</protein>
<evidence type="ECO:0000313" key="8">
    <source>
        <dbReference type="Proteomes" id="UP000680588"/>
    </source>
</evidence>
<reference evidence="7" key="1">
    <citation type="submission" date="2021-06" db="EMBL/GenBank/DDBJ databases">
        <title>Novel species in genus Arthrobacter.</title>
        <authorList>
            <person name="Zhang G."/>
        </authorList>
    </citation>
    <scope>NUCLEOTIDE SEQUENCE</scope>
    <source>
        <strain evidence="7">Zg-ZUI122</strain>
    </source>
</reference>
<dbReference type="GO" id="GO:0046872">
    <property type="term" value="F:metal ion binding"/>
    <property type="evidence" value="ECO:0007669"/>
    <property type="project" value="UniProtKB-KW"/>
</dbReference>
<evidence type="ECO:0000256" key="4">
    <source>
        <dbReference type="ARBA" id="ARBA00022723"/>
    </source>
</evidence>
<name>A0A975S5X3_9MICC</name>
<gene>
    <name evidence="7" type="ORF">KG104_00820</name>
</gene>
<organism evidence="7 8">
    <name type="scientific">Arthrobacter sunyaminii</name>
    <dbReference type="NCBI Taxonomy" id="2816859"/>
    <lineage>
        <taxon>Bacteria</taxon>
        <taxon>Bacillati</taxon>
        <taxon>Actinomycetota</taxon>
        <taxon>Actinomycetes</taxon>
        <taxon>Micrococcales</taxon>
        <taxon>Micrococcaceae</taxon>
        <taxon>Arthrobacter</taxon>
    </lineage>
</organism>
<dbReference type="Gene3D" id="1.10.600.10">
    <property type="entry name" value="Farnesyl Diphosphate Synthase"/>
    <property type="match status" value="1"/>
</dbReference>
<dbReference type="SUPFAM" id="SSF48576">
    <property type="entry name" value="Terpenoid synthases"/>
    <property type="match status" value="1"/>
</dbReference>
<evidence type="ECO:0000256" key="1">
    <source>
        <dbReference type="ARBA" id="ARBA00001946"/>
    </source>
</evidence>
<dbReference type="RefSeq" id="WP_207348580.1">
    <property type="nucleotide sequence ID" value="NZ_CP076456.1"/>
</dbReference>
<comment type="similarity">
    <text evidence="2 6">Belongs to the FPP/GGPP synthase family.</text>
</comment>
<dbReference type="KEGG" id="asun:KG104_00820"/>
<accession>A0A975S5X3</accession>
<dbReference type="Pfam" id="PF00348">
    <property type="entry name" value="polyprenyl_synt"/>
    <property type="match status" value="1"/>
</dbReference>
<evidence type="ECO:0000256" key="3">
    <source>
        <dbReference type="ARBA" id="ARBA00022679"/>
    </source>
</evidence>
<sequence>MKFLDAEYTLETDAELGLVEEVLDQFFTDAKLRAVSLHPAYLSLWEAIERNAAGGKRFRPRLLMLAYRQLGGSDPTAAAKLGAVYELLHNAFLIHDDVIDRDPTRRGVPNVSGHYANKARRAGASAEAAQHAGMAAGLLAGDLSLAGAYRLHEAVEASGEVRQRLNGILDYAVFSSIGGELLDAEFALAVQMPSPEEVRTVARRKTAVYSFEAPLQAGALLAGAPASVAGRLADFGRDAGIAYQIADDVRGTFGDEEDTGKSNIGDLREGKRTVLLSYAATKPQWKEISQLVGSGELTAAGAGRIRDLLTECGAREHAVHLASEHAHAAVKQLGEEIPAGLAGSLERLLFSLLAELHSL</sequence>